<dbReference type="InterPro" id="IPR058940">
    <property type="entry name" value="mS26_fungi"/>
</dbReference>
<feature type="compositionally biased region" description="Basic and acidic residues" evidence="2">
    <location>
        <begin position="264"/>
        <end position="296"/>
    </location>
</feature>
<keyword evidence="1" id="KW-0175">Coiled coil</keyword>
<sequence length="296" mass="33697">MTKGARVFGGKSGVLPEVRQIFKQPIKPVVRHANPNVGYAEGVEHPKGTSREQPLPKVRTVGDLIKDTMKNPKSVPQLSTLNEQQKEKVTKAALRRKYYADSLHREEKRLEYVEKRTIEREDEEKRIKENITYEESESARLTLPTINKLLEGPLMRERTEEEKQILQAKRQANRLQNELRGKENRATDLLELYYAADNFITTEADLKAAIEDAFGAKRISTEFQAQRTYSPKLLDALFGTIGATKSGADSSSKPGLAQVEEQITGDRHEFEQRVADAHDRAVNKEREESLRDLKAN</sequence>
<evidence type="ECO:0000256" key="1">
    <source>
        <dbReference type="SAM" id="Coils"/>
    </source>
</evidence>
<dbReference type="EMBL" id="CDQK01000006">
    <property type="protein sequence ID" value="CEP24641.1"/>
    <property type="molecule type" value="Genomic_DNA"/>
</dbReference>
<proteinExistence type="predicted"/>
<dbReference type="OrthoDB" id="5223508at2759"/>
<accession>A0A1E4RZG8</accession>
<protein>
    <submittedName>
        <fullName evidence="3">Uncharacterized protein</fullName>
    </submittedName>
</protein>
<gene>
    <name evidence="3" type="ORF">BN1211_5517</name>
    <name evidence="4" type="ORF">CYBJADRAFT_168550</name>
</gene>
<dbReference type="EMBL" id="KV453934">
    <property type="protein sequence ID" value="ODV72641.1"/>
    <property type="molecule type" value="Genomic_DNA"/>
</dbReference>
<dbReference type="OMA" id="VGYADNI"/>
<accession>A0A0H5C8L4</accession>
<dbReference type="Proteomes" id="UP000038830">
    <property type="component" value="Unassembled WGS sequence"/>
</dbReference>
<evidence type="ECO:0000313" key="3">
    <source>
        <dbReference type="EMBL" id="CEP24641.1"/>
    </source>
</evidence>
<keyword evidence="6" id="KW-1185">Reference proteome</keyword>
<evidence type="ECO:0000313" key="5">
    <source>
        <dbReference type="Proteomes" id="UP000038830"/>
    </source>
</evidence>
<feature type="coiled-coil region" evidence="1">
    <location>
        <begin position="156"/>
        <end position="192"/>
    </location>
</feature>
<dbReference type="Proteomes" id="UP000094389">
    <property type="component" value="Unassembled WGS sequence"/>
</dbReference>
<evidence type="ECO:0000313" key="4">
    <source>
        <dbReference type="EMBL" id="ODV72641.1"/>
    </source>
</evidence>
<dbReference type="AlphaFoldDB" id="A0A0H5C8L4"/>
<name>A0A0H5C8L4_CYBJN</name>
<dbReference type="Pfam" id="PF26163">
    <property type="entry name" value="mS26"/>
    <property type="match status" value="1"/>
</dbReference>
<reference evidence="4 6" key="3">
    <citation type="journal article" date="2016" name="Proc. Natl. Acad. Sci. U.S.A.">
        <title>Comparative genomics of biotechnologically important yeasts.</title>
        <authorList>
            <person name="Riley R."/>
            <person name="Haridas S."/>
            <person name="Wolfe K.H."/>
            <person name="Lopes M.R."/>
            <person name="Hittinger C.T."/>
            <person name="Goeker M."/>
            <person name="Salamov A.A."/>
            <person name="Wisecaver J.H."/>
            <person name="Long T.M."/>
            <person name="Calvey C.H."/>
            <person name="Aerts A.L."/>
            <person name="Barry K.W."/>
            <person name="Choi C."/>
            <person name="Clum A."/>
            <person name="Coughlan A.Y."/>
            <person name="Deshpande S."/>
            <person name="Douglass A.P."/>
            <person name="Hanson S.J."/>
            <person name="Klenk H.-P."/>
            <person name="LaButti K.M."/>
            <person name="Lapidus A."/>
            <person name="Lindquist E.A."/>
            <person name="Lipzen A.M."/>
            <person name="Meier-Kolthoff J.P."/>
            <person name="Ohm R.A."/>
            <person name="Otillar R.P."/>
            <person name="Pangilinan J.L."/>
            <person name="Peng Y."/>
            <person name="Rokas A."/>
            <person name="Rosa C.A."/>
            <person name="Scheuner C."/>
            <person name="Sibirny A.A."/>
            <person name="Slot J.C."/>
            <person name="Stielow J.B."/>
            <person name="Sun H."/>
            <person name="Kurtzman C.P."/>
            <person name="Blackwell M."/>
            <person name="Grigoriev I.V."/>
            <person name="Jeffries T.W."/>
        </authorList>
    </citation>
    <scope>NUCLEOTIDE SEQUENCE [LARGE SCALE GENOMIC DNA]</scope>
    <source>
        <strain evidence="6">ATCC 18201 / CBS 1600 / BCRC 20928 / JCM 3617 / NBRC 0987 / NRRL Y-1542</strain>
        <strain evidence="4">NRRL Y-1542</strain>
    </source>
</reference>
<organism evidence="3 5">
    <name type="scientific">Cyberlindnera jadinii (strain ATCC 18201 / CBS 1600 / BCRC 20928 / JCM 3617 / NBRC 0987 / NRRL Y-1542)</name>
    <name type="common">Torula yeast</name>
    <name type="synonym">Candida utilis</name>
    <dbReference type="NCBI Taxonomy" id="983966"/>
    <lineage>
        <taxon>Eukaryota</taxon>
        <taxon>Fungi</taxon>
        <taxon>Dikarya</taxon>
        <taxon>Ascomycota</taxon>
        <taxon>Saccharomycotina</taxon>
        <taxon>Saccharomycetes</taxon>
        <taxon>Phaffomycetales</taxon>
        <taxon>Phaffomycetaceae</taxon>
        <taxon>Cyberlindnera</taxon>
    </lineage>
</organism>
<dbReference type="CDD" id="cd23703">
    <property type="entry name" value="mS26_PET12"/>
    <property type="match status" value="1"/>
</dbReference>
<evidence type="ECO:0000313" key="6">
    <source>
        <dbReference type="Proteomes" id="UP000094389"/>
    </source>
</evidence>
<reference evidence="5" key="2">
    <citation type="journal article" date="2015" name="J. Biotechnol.">
        <title>The structure of the Cyberlindnera jadinii genome and its relation to Candida utilis analyzed by the occurrence of single nucleotide polymorphisms.</title>
        <authorList>
            <person name="Rupp O."/>
            <person name="Brinkrolf K."/>
            <person name="Buerth C."/>
            <person name="Kunigo M."/>
            <person name="Schneider J."/>
            <person name="Jaenicke S."/>
            <person name="Goesmann A."/>
            <person name="Puehler A."/>
            <person name="Jaeger K.-E."/>
            <person name="Ernst J.F."/>
        </authorList>
    </citation>
    <scope>NUCLEOTIDE SEQUENCE [LARGE SCALE GENOMIC DNA]</scope>
    <source>
        <strain evidence="5">ATCC 18201 / CBS 1600 / BCRC 20928 / JCM 3617 / NBRC 0987 / NRRL Y-1542</strain>
    </source>
</reference>
<feature type="region of interest" description="Disordered" evidence="2">
    <location>
        <begin position="245"/>
        <end position="296"/>
    </location>
</feature>
<reference evidence="3" key="1">
    <citation type="submission" date="2014-12" db="EMBL/GenBank/DDBJ databases">
        <authorList>
            <person name="Jaenicke S."/>
        </authorList>
    </citation>
    <scope>NUCLEOTIDE SEQUENCE [LARGE SCALE GENOMIC DNA]</scope>
    <source>
        <strain evidence="3">CBS1600</strain>
    </source>
</reference>
<evidence type="ECO:0000256" key="2">
    <source>
        <dbReference type="SAM" id="MobiDB-lite"/>
    </source>
</evidence>